<dbReference type="CDD" id="cd03044">
    <property type="entry name" value="GST_N_EF1Bgamma"/>
    <property type="match status" value="1"/>
</dbReference>
<dbReference type="PANTHER" id="PTHR43986">
    <property type="entry name" value="ELONGATION FACTOR 1-GAMMA"/>
    <property type="match status" value="1"/>
</dbReference>
<protein>
    <recommendedName>
        <fullName evidence="6">Elongation factor 1-gamma</fullName>
    </recommendedName>
</protein>
<evidence type="ECO:0000259" key="2">
    <source>
        <dbReference type="PROSITE" id="PS50404"/>
    </source>
</evidence>
<dbReference type="InterPro" id="IPR010987">
    <property type="entry name" value="Glutathione-S-Trfase_C-like"/>
</dbReference>
<dbReference type="PROSITE" id="PS50404">
    <property type="entry name" value="GST_NTER"/>
    <property type="match status" value="1"/>
</dbReference>
<dbReference type="SUPFAM" id="SSF52833">
    <property type="entry name" value="Thioredoxin-like"/>
    <property type="match status" value="1"/>
</dbReference>
<evidence type="ECO:0000259" key="3">
    <source>
        <dbReference type="PROSITE" id="PS50405"/>
    </source>
</evidence>
<dbReference type="GO" id="GO:0005634">
    <property type="term" value="C:nucleus"/>
    <property type="evidence" value="ECO:0007669"/>
    <property type="project" value="TreeGrafter"/>
</dbReference>
<feature type="domain" description="GST C-terminal" evidence="3">
    <location>
        <begin position="84"/>
        <end position="215"/>
    </location>
</feature>
<feature type="domain" description="GST N-terminal" evidence="2">
    <location>
        <begin position="1"/>
        <end position="79"/>
    </location>
</feature>
<organism evidence="4 5">
    <name type="scientific">Prymnesium parvum</name>
    <name type="common">Toxic golden alga</name>
    <dbReference type="NCBI Taxonomy" id="97485"/>
    <lineage>
        <taxon>Eukaryota</taxon>
        <taxon>Haptista</taxon>
        <taxon>Haptophyta</taxon>
        <taxon>Prymnesiophyceae</taxon>
        <taxon>Prymnesiales</taxon>
        <taxon>Prymnesiaceae</taxon>
        <taxon>Prymnesium</taxon>
    </lineage>
</organism>
<evidence type="ECO:0000313" key="4">
    <source>
        <dbReference type="EMBL" id="KAL1499712.1"/>
    </source>
</evidence>
<dbReference type="InterPro" id="IPR040079">
    <property type="entry name" value="Glutathione_S-Trfase"/>
</dbReference>
<feature type="compositionally biased region" description="Acidic residues" evidence="1">
    <location>
        <begin position="442"/>
        <end position="465"/>
    </location>
</feature>
<evidence type="ECO:0008006" key="6">
    <source>
        <dbReference type="Google" id="ProtNLM"/>
    </source>
</evidence>
<dbReference type="Gene3D" id="3.40.30.10">
    <property type="entry name" value="Glutaredoxin"/>
    <property type="match status" value="1"/>
</dbReference>
<dbReference type="InterPro" id="IPR004045">
    <property type="entry name" value="Glutathione_S-Trfase_N"/>
</dbReference>
<sequence length="465" mass="50142">MKLYTYAGNVHALQSLIIGKYNGVDIEVPAFEMGKDNKTKQFLAKSPMGKVPVLETASGCICEAAAIARYVARIRADSNMYGATFFEAGLVDQWIEFAKNELDLPVGMWIYPVLGFIESNESNTAKAKQDILRAFAVLEAHLLHSTFLVGQAVTAADVVVSMCLLNPFKLVIDAAFVAPFPSLVRWFKTCINQPEFLAVLGQSTLLMGDSVPAPSPTKAEKPAKEKKEKAPKEAKPQQKEAKKEEAKPKKEEPKKEEPKEDEAAKAAKEAAKAKDKLLKAVIKEGGKKGVEIEGASDMGGLDFFCTTIETPEGDTDLLLTAMDAMNSDPDPEAEDRKGCSGHVGKMIFSAGTKQLAIVAYVPDSEHNKSAGNVDVQVWTQTVCDAVGGKIVKAAHAAKSPKGGKVVVAVVESDPDKGKYAIKDKDTAMAAAFNFLREKGAFPEDDGDDDDDPVFGDDAFDDMNGW</sequence>
<dbReference type="EMBL" id="JBGBPQ010000025">
    <property type="protein sequence ID" value="KAL1499712.1"/>
    <property type="molecule type" value="Genomic_DNA"/>
</dbReference>
<dbReference type="PROSITE" id="PS50405">
    <property type="entry name" value="GST_CTER"/>
    <property type="match status" value="1"/>
</dbReference>
<feature type="region of interest" description="Disordered" evidence="1">
    <location>
        <begin position="440"/>
        <end position="465"/>
    </location>
</feature>
<dbReference type="Pfam" id="PF02798">
    <property type="entry name" value="GST_N"/>
    <property type="match status" value="1"/>
</dbReference>
<evidence type="ECO:0000256" key="1">
    <source>
        <dbReference type="SAM" id="MobiDB-lite"/>
    </source>
</evidence>
<proteinExistence type="predicted"/>
<feature type="compositionally biased region" description="Basic and acidic residues" evidence="1">
    <location>
        <begin position="218"/>
        <end position="268"/>
    </location>
</feature>
<dbReference type="AlphaFoldDB" id="A0AB34IKR5"/>
<feature type="region of interest" description="Disordered" evidence="1">
    <location>
        <begin position="210"/>
        <end position="268"/>
    </location>
</feature>
<accession>A0AB34IKR5</accession>
<dbReference type="SFLD" id="SFLDS00019">
    <property type="entry name" value="Glutathione_Transferase_(cytos"/>
    <property type="match status" value="1"/>
</dbReference>
<evidence type="ECO:0000313" key="5">
    <source>
        <dbReference type="Proteomes" id="UP001515480"/>
    </source>
</evidence>
<name>A0AB34IKR5_PRYPA</name>
<keyword evidence="5" id="KW-1185">Reference proteome</keyword>
<dbReference type="FunFam" id="1.20.1050.10:FF:000006">
    <property type="entry name" value="Elongation factor 1 gamma"/>
    <property type="match status" value="1"/>
</dbReference>
<dbReference type="InterPro" id="IPR036282">
    <property type="entry name" value="Glutathione-S-Trfase_C_sf"/>
</dbReference>
<dbReference type="PANTHER" id="PTHR43986:SF1">
    <property type="entry name" value="ELONGATION FACTOR 1-GAMMA"/>
    <property type="match status" value="1"/>
</dbReference>
<dbReference type="GO" id="GO:0005737">
    <property type="term" value="C:cytoplasm"/>
    <property type="evidence" value="ECO:0007669"/>
    <property type="project" value="TreeGrafter"/>
</dbReference>
<dbReference type="GO" id="GO:0006414">
    <property type="term" value="P:translational elongation"/>
    <property type="evidence" value="ECO:0007669"/>
    <property type="project" value="TreeGrafter"/>
</dbReference>
<reference evidence="4 5" key="1">
    <citation type="journal article" date="2024" name="Science">
        <title>Giant polyketide synthase enzymes in the biosynthesis of giant marine polyether toxins.</title>
        <authorList>
            <person name="Fallon T.R."/>
            <person name="Shende V.V."/>
            <person name="Wierzbicki I.H."/>
            <person name="Pendleton A.L."/>
            <person name="Watervoot N.F."/>
            <person name="Auber R.P."/>
            <person name="Gonzalez D.J."/>
            <person name="Wisecaver J.H."/>
            <person name="Moore B.S."/>
        </authorList>
    </citation>
    <scope>NUCLEOTIDE SEQUENCE [LARGE SCALE GENOMIC DNA]</scope>
    <source>
        <strain evidence="4 5">12B1</strain>
    </source>
</reference>
<dbReference type="SUPFAM" id="SSF47616">
    <property type="entry name" value="GST C-terminal domain-like"/>
    <property type="match status" value="1"/>
</dbReference>
<dbReference type="InterPro" id="IPR050802">
    <property type="entry name" value="EF-GSTs"/>
</dbReference>
<dbReference type="Pfam" id="PF00043">
    <property type="entry name" value="GST_C"/>
    <property type="match status" value="1"/>
</dbReference>
<dbReference type="InterPro" id="IPR036249">
    <property type="entry name" value="Thioredoxin-like_sf"/>
</dbReference>
<dbReference type="Gene3D" id="1.20.1050.10">
    <property type="match status" value="1"/>
</dbReference>
<gene>
    <name evidence="4" type="ORF">AB1Y20_011907</name>
</gene>
<comment type="caution">
    <text evidence="4">The sequence shown here is derived from an EMBL/GenBank/DDBJ whole genome shotgun (WGS) entry which is preliminary data.</text>
</comment>
<dbReference type="CDD" id="cd03181">
    <property type="entry name" value="GST_C_EF1Bgamma_like"/>
    <property type="match status" value="1"/>
</dbReference>
<dbReference type="FunFam" id="3.40.30.10:FF:000148">
    <property type="entry name" value="Elongation factor 1B gamma"/>
    <property type="match status" value="1"/>
</dbReference>
<dbReference type="Proteomes" id="UP001515480">
    <property type="component" value="Unassembled WGS sequence"/>
</dbReference>
<dbReference type="InterPro" id="IPR004046">
    <property type="entry name" value="GST_C"/>
</dbReference>